<dbReference type="Proteomes" id="UP000001699">
    <property type="component" value="Unassembled WGS sequence"/>
</dbReference>
<dbReference type="InterPro" id="IPR054497">
    <property type="entry name" value="LPMO_AA14"/>
</dbReference>
<evidence type="ECO:0000256" key="2">
    <source>
        <dbReference type="ARBA" id="ARBA00004613"/>
    </source>
</evidence>
<keyword evidence="5" id="KW-0732">Signal</keyword>
<keyword evidence="3" id="KW-0964">Secreted</keyword>
<evidence type="ECO:0000256" key="5">
    <source>
        <dbReference type="ARBA" id="ARBA00022729"/>
    </source>
</evidence>
<dbReference type="PhylomeDB" id="B0XPD8"/>
<keyword evidence="13" id="KW-1185">Reference proteome</keyword>
<evidence type="ECO:0000256" key="6">
    <source>
        <dbReference type="ARBA" id="ARBA00023002"/>
    </source>
</evidence>
<dbReference type="OrthoDB" id="2019572at2759"/>
<accession>B0XPD8</accession>
<evidence type="ECO:0000256" key="1">
    <source>
        <dbReference type="ARBA" id="ARBA00001973"/>
    </source>
</evidence>
<evidence type="ECO:0000256" key="9">
    <source>
        <dbReference type="ARBA" id="ARBA00023157"/>
    </source>
</evidence>
<dbReference type="HOGENOM" id="CLU_030284_1_0_1"/>
<dbReference type="Gene3D" id="2.70.50.70">
    <property type="match status" value="1"/>
</dbReference>
<dbReference type="GO" id="GO:0046872">
    <property type="term" value="F:metal ion binding"/>
    <property type="evidence" value="ECO:0007669"/>
    <property type="project" value="UniProtKB-KW"/>
</dbReference>
<keyword evidence="4" id="KW-0479">Metal-binding</keyword>
<gene>
    <name evidence="12" type="ORF">AFUB_016990</name>
</gene>
<evidence type="ECO:0000256" key="3">
    <source>
        <dbReference type="ARBA" id="ARBA00022525"/>
    </source>
</evidence>
<dbReference type="GO" id="GO:0004497">
    <property type="term" value="F:monooxygenase activity"/>
    <property type="evidence" value="ECO:0007669"/>
    <property type="project" value="UniProtKB-KW"/>
</dbReference>
<dbReference type="EMBL" id="DS499594">
    <property type="protein sequence ID" value="EDP56976.1"/>
    <property type="molecule type" value="Genomic_DNA"/>
</dbReference>
<evidence type="ECO:0000256" key="10">
    <source>
        <dbReference type="ARBA" id="ARBA00023180"/>
    </source>
</evidence>
<name>B0XPD8_ASPFC</name>
<evidence type="ECO:0000313" key="13">
    <source>
        <dbReference type="Proteomes" id="UP000001699"/>
    </source>
</evidence>
<evidence type="ECO:0008006" key="14">
    <source>
        <dbReference type="Google" id="ProtNLM"/>
    </source>
</evidence>
<comment type="cofactor">
    <cofactor evidence="1">
        <name>Cu(2+)</name>
        <dbReference type="ChEBI" id="CHEBI:29036"/>
    </cofactor>
</comment>
<keyword evidence="8" id="KW-0503">Monooxygenase</keyword>
<comment type="similarity">
    <text evidence="11">Belongs to the polysaccharide monooxygenase AA14 family.</text>
</comment>
<keyword evidence="10" id="KW-0325">Glycoprotein</keyword>
<evidence type="ECO:0000256" key="11">
    <source>
        <dbReference type="ARBA" id="ARBA00046340"/>
    </source>
</evidence>
<dbReference type="AlphaFoldDB" id="B0XPD8"/>
<dbReference type="Pfam" id="PF22810">
    <property type="entry name" value="LPMO_AA14"/>
    <property type="match status" value="1"/>
</dbReference>
<comment type="subcellular location">
    <subcellularLocation>
        <location evidence="2">Secreted</location>
    </subcellularLocation>
</comment>
<protein>
    <recommendedName>
        <fullName evidence="14">Proteophosphoglycan ppg4</fullName>
    </recommendedName>
</protein>
<evidence type="ECO:0000256" key="8">
    <source>
        <dbReference type="ARBA" id="ARBA00023033"/>
    </source>
</evidence>
<reference evidence="12 13" key="1">
    <citation type="journal article" date="2008" name="PLoS Genet.">
        <title>Genomic islands in the pathogenic filamentous fungus Aspergillus fumigatus.</title>
        <authorList>
            <person name="Fedorova N.D."/>
            <person name="Khaldi N."/>
            <person name="Joardar V.S."/>
            <person name="Maiti R."/>
            <person name="Amedeo P."/>
            <person name="Anderson M.J."/>
            <person name="Crabtree J."/>
            <person name="Silva J.C."/>
            <person name="Badger J.H."/>
            <person name="Albarraq A."/>
            <person name="Angiuoli S."/>
            <person name="Bussey H."/>
            <person name="Bowyer P."/>
            <person name="Cotty P.J."/>
            <person name="Dyer P.S."/>
            <person name="Egan A."/>
            <person name="Galens K."/>
            <person name="Fraser-Liggett C.M."/>
            <person name="Haas B.J."/>
            <person name="Inman J.M."/>
            <person name="Kent R."/>
            <person name="Lemieux S."/>
            <person name="Malavazi I."/>
            <person name="Orvis J."/>
            <person name="Roemer T."/>
            <person name="Ronning C.M."/>
            <person name="Sundaram J.P."/>
            <person name="Sutton G."/>
            <person name="Turner G."/>
            <person name="Venter J.C."/>
            <person name="White O.R."/>
            <person name="Whitty B.R."/>
            <person name="Youngman P."/>
            <person name="Wolfe K.H."/>
            <person name="Goldman G.H."/>
            <person name="Wortman J.R."/>
            <person name="Jiang B."/>
            <person name="Denning D.W."/>
            <person name="Nierman W.C."/>
        </authorList>
    </citation>
    <scope>NUCLEOTIDE SEQUENCE [LARGE SCALE GENOMIC DNA]</scope>
    <source>
        <strain evidence="13">CBS 144.89 / FGSC A1163 / CEA10</strain>
    </source>
</reference>
<proteinExistence type="inferred from homology"/>
<evidence type="ECO:0000313" key="12">
    <source>
        <dbReference type="EMBL" id="EDP56976.1"/>
    </source>
</evidence>
<sequence length="304" mass="33036">MARSWLMFSYISPRSQFISSNNPHALHSSLSPDFCSLIMLRPVAFLAFSAVAQAHTVAWAKGMYCLGGPDPSTDNANTNTAVNPLYNLKKEDWWFQHDRGCDAAPPAEGDILELPAGGKFTVELAHNRAQTTLSYGGKYASEWPDGKEHPEDWAGPGNPPDCIQDDGALHTNNRSMAAGTAFAISYQSDLSAVTMENLAVFTVLEHTPWKRIATYEVPKDLPACPPGGCTCAWLWVPNGCGQPNMYMAGYKCNVTGSTSSKKVAPAQVPVYCADDSSKCVKGAKQMIAFNRESAFLLEVWSEVT</sequence>
<keyword evidence="9" id="KW-1015">Disulfide bond</keyword>
<evidence type="ECO:0000256" key="7">
    <source>
        <dbReference type="ARBA" id="ARBA00023008"/>
    </source>
</evidence>
<dbReference type="VEuPathDB" id="FungiDB:AFUB_016990"/>
<dbReference type="GO" id="GO:0005576">
    <property type="term" value="C:extracellular region"/>
    <property type="evidence" value="ECO:0007669"/>
    <property type="project" value="UniProtKB-SubCell"/>
</dbReference>
<keyword evidence="7" id="KW-0186">Copper</keyword>
<evidence type="ECO:0000256" key="4">
    <source>
        <dbReference type="ARBA" id="ARBA00022723"/>
    </source>
</evidence>
<keyword evidence="6" id="KW-0560">Oxidoreductase</keyword>
<organism evidence="12 13">
    <name type="scientific">Aspergillus fumigatus (strain CBS 144.89 / FGSC A1163 / CEA10)</name>
    <name type="common">Neosartorya fumigata</name>
    <dbReference type="NCBI Taxonomy" id="451804"/>
    <lineage>
        <taxon>Eukaryota</taxon>
        <taxon>Fungi</taxon>
        <taxon>Dikarya</taxon>
        <taxon>Ascomycota</taxon>
        <taxon>Pezizomycotina</taxon>
        <taxon>Eurotiomycetes</taxon>
        <taxon>Eurotiomycetidae</taxon>
        <taxon>Eurotiales</taxon>
        <taxon>Aspergillaceae</taxon>
        <taxon>Aspergillus</taxon>
        <taxon>Aspergillus subgen. Fumigati</taxon>
    </lineage>
</organism>